<accession>A0ABX2JVT9</accession>
<sequence>MHRFRRKLVHDTHSRGVRAHCGGVEPFVGSAAVRRGDISRRALARHHRAIYKDVYLPRDVELTALLRARAAWLATGATLCGVSAAAAFGTKWLDASAPAEILRADRHTPPGIVVHSWDLAPDETCLAGSMTVTTAARTAFDIGRYNPPARAIPILDALLNATGIKPAAVQALANRYPGARGVARLRSVLELVDGGAESPQETRLRLLIVGAGLPPPETQIGFRDLRIRVDMGWREWKVAVEYDGVQHWTDRKQRTWDIERIEQLEAAGWVVVRVSAEMMSRPKVIVERITAKLRAAGCPV</sequence>
<dbReference type="Pfam" id="PF04480">
    <property type="entry name" value="DUF559"/>
    <property type="match status" value="1"/>
</dbReference>
<feature type="domain" description="DUF559" evidence="1">
    <location>
        <begin position="229"/>
        <end position="293"/>
    </location>
</feature>
<comment type="caution">
    <text evidence="2">The sequence shown here is derived from an EMBL/GenBank/DDBJ whole genome shotgun (WGS) entry which is preliminary data.</text>
</comment>
<dbReference type="Proteomes" id="UP000708347">
    <property type="component" value="Unassembled WGS sequence"/>
</dbReference>
<evidence type="ECO:0000313" key="2">
    <source>
        <dbReference type="EMBL" id="NTY60972.1"/>
    </source>
</evidence>
<dbReference type="InterPro" id="IPR007569">
    <property type="entry name" value="DUF559"/>
</dbReference>
<dbReference type="EMBL" id="VBSB01000010">
    <property type="protein sequence ID" value="NTY60972.1"/>
    <property type="molecule type" value="Genomic_DNA"/>
</dbReference>
<keyword evidence="3" id="KW-1185">Reference proteome</keyword>
<name>A0ABX2JVT9_9MYCO</name>
<evidence type="ECO:0000259" key="1">
    <source>
        <dbReference type="Pfam" id="PF04480"/>
    </source>
</evidence>
<protein>
    <submittedName>
        <fullName evidence="2">DUF559 domain-containing protein</fullName>
    </submittedName>
</protein>
<gene>
    <name evidence="2" type="ORF">FEG63_15610</name>
</gene>
<evidence type="ECO:0000313" key="3">
    <source>
        <dbReference type="Proteomes" id="UP000708347"/>
    </source>
</evidence>
<organism evidence="2 3">
    <name type="scientific">Mycolicibacterium sphagni</name>
    <dbReference type="NCBI Taxonomy" id="1786"/>
    <lineage>
        <taxon>Bacteria</taxon>
        <taxon>Bacillati</taxon>
        <taxon>Actinomycetota</taxon>
        <taxon>Actinomycetes</taxon>
        <taxon>Mycobacteriales</taxon>
        <taxon>Mycobacteriaceae</taxon>
        <taxon>Mycolicibacterium</taxon>
    </lineage>
</organism>
<dbReference type="SUPFAM" id="SSF52980">
    <property type="entry name" value="Restriction endonuclease-like"/>
    <property type="match status" value="1"/>
</dbReference>
<reference evidence="2 3" key="1">
    <citation type="submission" date="2019-05" db="EMBL/GenBank/DDBJ databases">
        <title>Mycolicibacterium sphagni ENV482 genome assembly.</title>
        <authorList>
            <person name="Chen W."/>
            <person name="Faulkner N.W."/>
            <person name="Hyman M.R."/>
        </authorList>
    </citation>
    <scope>NUCLEOTIDE SEQUENCE [LARGE SCALE GENOMIC DNA]</scope>
    <source>
        <strain evidence="2 3">ENV482</strain>
    </source>
</reference>
<dbReference type="Gene3D" id="3.40.960.10">
    <property type="entry name" value="VSR Endonuclease"/>
    <property type="match status" value="1"/>
</dbReference>
<dbReference type="InterPro" id="IPR011335">
    <property type="entry name" value="Restrct_endonuc-II-like"/>
</dbReference>
<proteinExistence type="predicted"/>